<feature type="transmembrane region" description="Helical" evidence="1">
    <location>
        <begin position="154"/>
        <end position="176"/>
    </location>
</feature>
<name>A0A914ZCW6_9BILA</name>
<sequence>MPTQDPRQWICFAVIVLLLSFLPRIESIRCYCTDAHCNPYGVCESNVCLVGLLKANNAVIRTCGDEPIGCQRELGRWADLCACDQPFCNTFSYLRSNTRRERGNNGDFGAAPPLSHADDMHEEAPLIFQRVDSPLGEFSSGYDRPPAQSNTNTLVFVLVPLSVGCVIVFIVWINYYRNLC</sequence>
<evidence type="ECO:0000256" key="1">
    <source>
        <dbReference type="SAM" id="Phobius"/>
    </source>
</evidence>
<keyword evidence="2" id="KW-0732">Signal</keyword>
<feature type="signal peptide" evidence="2">
    <location>
        <begin position="1"/>
        <end position="27"/>
    </location>
</feature>
<protein>
    <submittedName>
        <fullName evidence="4">Activin types I and II receptor domain-containing protein</fullName>
    </submittedName>
</protein>
<evidence type="ECO:0000256" key="2">
    <source>
        <dbReference type="SAM" id="SignalP"/>
    </source>
</evidence>
<keyword evidence="3" id="KW-1185">Reference proteome</keyword>
<evidence type="ECO:0000313" key="3">
    <source>
        <dbReference type="Proteomes" id="UP000887577"/>
    </source>
</evidence>
<reference evidence="4" key="1">
    <citation type="submission" date="2022-11" db="UniProtKB">
        <authorList>
            <consortium name="WormBaseParasite"/>
        </authorList>
    </citation>
    <scope>IDENTIFICATION</scope>
</reference>
<keyword evidence="1" id="KW-0472">Membrane</keyword>
<dbReference type="Proteomes" id="UP000887577">
    <property type="component" value="Unplaced"/>
</dbReference>
<feature type="chain" id="PRO_5038058716" evidence="2">
    <location>
        <begin position="28"/>
        <end position="180"/>
    </location>
</feature>
<evidence type="ECO:0000313" key="4">
    <source>
        <dbReference type="WBParaSite" id="PSU_v2.g9531.t1"/>
    </source>
</evidence>
<accession>A0A914ZCW6</accession>
<keyword evidence="1" id="KW-0812">Transmembrane</keyword>
<proteinExistence type="predicted"/>
<keyword evidence="1" id="KW-1133">Transmembrane helix</keyword>
<dbReference type="AlphaFoldDB" id="A0A914ZCW6"/>
<dbReference type="WBParaSite" id="PSU_v2.g9531.t1">
    <property type="protein sequence ID" value="PSU_v2.g9531.t1"/>
    <property type="gene ID" value="PSU_v2.g9531"/>
</dbReference>
<organism evidence="3 4">
    <name type="scientific">Panagrolaimus superbus</name>
    <dbReference type="NCBI Taxonomy" id="310955"/>
    <lineage>
        <taxon>Eukaryota</taxon>
        <taxon>Metazoa</taxon>
        <taxon>Ecdysozoa</taxon>
        <taxon>Nematoda</taxon>
        <taxon>Chromadorea</taxon>
        <taxon>Rhabditida</taxon>
        <taxon>Tylenchina</taxon>
        <taxon>Panagrolaimomorpha</taxon>
        <taxon>Panagrolaimoidea</taxon>
        <taxon>Panagrolaimidae</taxon>
        <taxon>Panagrolaimus</taxon>
    </lineage>
</organism>